<sequence>MGLDLNLLISLDALLQERSVSRAAVRLGLSQPTLSTALARLRRHYGDELLSRIGNSYTLTPLAERLLESTGQALAWTDRVFDTRPDFEPGDADHEFAIVVSDAQLPIFGRELADLVQAEAPGVRLRFVHSTARMVVQAHEELRTVDALVLPQGILSDVPSLDLYRDHWVCVVSADGSRRLDPADLAARPWVLPYHPRMPALSALHRLQASGVEPRAEISTEDFLAIPHLVRGTDRIGLMPERVARLASSQSAVAVAEIPFELGMLVEALWWHPMHERDPAHRWLRQVAVRAAERVDRAA</sequence>
<proteinExistence type="inferred from homology"/>
<evidence type="ECO:0000256" key="2">
    <source>
        <dbReference type="ARBA" id="ARBA00023015"/>
    </source>
</evidence>
<dbReference type="Pfam" id="PF03466">
    <property type="entry name" value="LysR_substrate"/>
    <property type="match status" value="1"/>
</dbReference>
<dbReference type="Gene3D" id="1.10.10.10">
    <property type="entry name" value="Winged helix-like DNA-binding domain superfamily/Winged helix DNA-binding domain"/>
    <property type="match status" value="1"/>
</dbReference>
<accession>A0A853CQJ9</accession>
<evidence type="ECO:0000256" key="1">
    <source>
        <dbReference type="ARBA" id="ARBA00009437"/>
    </source>
</evidence>
<dbReference type="SUPFAM" id="SSF53850">
    <property type="entry name" value="Periplasmic binding protein-like II"/>
    <property type="match status" value="1"/>
</dbReference>
<name>A0A853CQJ9_9ACTN</name>
<dbReference type="PANTHER" id="PTHR30118">
    <property type="entry name" value="HTH-TYPE TRANSCRIPTIONAL REGULATOR LEUO-RELATED"/>
    <property type="match status" value="1"/>
</dbReference>
<dbReference type="InterPro" id="IPR050389">
    <property type="entry name" value="LysR-type_TF"/>
</dbReference>
<comment type="caution">
    <text evidence="6">The sequence shown here is derived from an EMBL/GenBank/DDBJ whole genome shotgun (WGS) entry which is preliminary data.</text>
</comment>
<dbReference type="RefSeq" id="WP_179721081.1">
    <property type="nucleotide sequence ID" value="NZ_JACBZT010000001.1"/>
</dbReference>
<dbReference type="CDD" id="cd08417">
    <property type="entry name" value="PBP2_Nitroaromatics_like"/>
    <property type="match status" value="1"/>
</dbReference>
<dbReference type="InterPro" id="IPR036388">
    <property type="entry name" value="WH-like_DNA-bd_sf"/>
</dbReference>
<dbReference type="InterPro" id="IPR036390">
    <property type="entry name" value="WH_DNA-bd_sf"/>
</dbReference>
<evidence type="ECO:0000259" key="5">
    <source>
        <dbReference type="PROSITE" id="PS50931"/>
    </source>
</evidence>
<keyword evidence="2" id="KW-0805">Transcription regulation</keyword>
<protein>
    <submittedName>
        <fullName evidence="6">DNA-binding transcriptional LysR family regulator</fullName>
    </submittedName>
</protein>
<evidence type="ECO:0000313" key="6">
    <source>
        <dbReference type="EMBL" id="NYJ08468.1"/>
    </source>
</evidence>
<keyword evidence="3 6" id="KW-0238">DNA-binding</keyword>
<feature type="domain" description="HTH lysR-type" evidence="5">
    <location>
        <begin position="3"/>
        <end position="60"/>
    </location>
</feature>
<comment type="similarity">
    <text evidence="1">Belongs to the LysR transcriptional regulatory family.</text>
</comment>
<dbReference type="InterPro" id="IPR005119">
    <property type="entry name" value="LysR_subst-bd"/>
</dbReference>
<dbReference type="Gene3D" id="3.40.190.10">
    <property type="entry name" value="Periplasmic binding protein-like II"/>
    <property type="match status" value="2"/>
</dbReference>
<dbReference type="GO" id="GO:0003677">
    <property type="term" value="F:DNA binding"/>
    <property type="evidence" value="ECO:0007669"/>
    <property type="project" value="UniProtKB-KW"/>
</dbReference>
<dbReference type="PROSITE" id="PS50931">
    <property type="entry name" value="HTH_LYSR"/>
    <property type="match status" value="1"/>
</dbReference>
<gene>
    <name evidence="6" type="ORF">GGQ55_004746</name>
</gene>
<dbReference type="PRINTS" id="PR00039">
    <property type="entry name" value="HTHLYSR"/>
</dbReference>
<reference evidence="6 7" key="1">
    <citation type="submission" date="2020-07" db="EMBL/GenBank/DDBJ databases">
        <title>Sequencing the genomes of 1000 actinobacteria strains.</title>
        <authorList>
            <person name="Klenk H.-P."/>
        </authorList>
    </citation>
    <scope>NUCLEOTIDE SEQUENCE [LARGE SCALE GENOMIC DNA]</scope>
    <source>
        <strain evidence="6 7">DSM 104001</strain>
    </source>
</reference>
<evidence type="ECO:0000256" key="4">
    <source>
        <dbReference type="ARBA" id="ARBA00023163"/>
    </source>
</evidence>
<dbReference type="SUPFAM" id="SSF46785">
    <property type="entry name" value="Winged helix' DNA-binding domain"/>
    <property type="match status" value="1"/>
</dbReference>
<organism evidence="6 7">
    <name type="scientific">Petropleomorpha daqingensis</name>
    <dbReference type="NCBI Taxonomy" id="2026353"/>
    <lineage>
        <taxon>Bacteria</taxon>
        <taxon>Bacillati</taxon>
        <taxon>Actinomycetota</taxon>
        <taxon>Actinomycetes</taxon>
        <taxon>Geodermatophilales</taxon>
        <taxon>Geodermatophilaceae</taxon>
        <taxon>Petropleomorpha</taxon>
    </lineage>
</organism>
<evidence type="ECO:0000313" key="7">
    <source>
        <dbReference type="Proteomes" id="UP000541969"/>
    </source>
</evidence>
<dbReference type="PANTHER" id="PTHR30118:SF15">
    <property type="entry name" value="TRANSCRIPTIONAL REGULATORY PROTEIN"/>
    <property type="match status" value="1"/>
</dbReference>
<dbReference type="Pfam" id="PF00126">
    <property type="entry name" value="HTH_1"/>
    <property type="match status" value="1"/>
</dbReference>
<dbReference type="InterPro" id="IPR037402">
    <property type="entry name" value="YidZ_PBP2"/>
</dbReference>
<dbReference type="EMBL" id="JACBZT010000001">
    <property type="protein sequence ID" value="NYJ08468.1"/>
    <property type="molecule type" value="Genomic_DNA"/>
</dbReference>
<dbReference type="Proteomes" id="UP000541969">
    <property type="component" value="Unassembled WGS sequence"/>
</dbReference>
<dbReference type="AlphaFoldDB" id="A0A853CQJ9"/>
<keyword evidence="7" id="KW-1185">Reference proteome</keyword>
<evidence type="ECO:0000256" key="3">
    <source>
        <dbReference type="ARBA" id="ARBA00023125"/>
    </source>
</evidence>
<keyword evidence="4" id="KW-0804">Transcription</keyword>
<dbReference type="GO" id="GO:0003700">
    <property type="term" value="F:DNA-binding transcription factor activity"/>
    <property type="evidence" value="ECO:0007669"/>
    <property type="project" value="InterPro"/>
</dbReference>
<dbReference type="InterPro" id="IPR000847">
    <property type="entry name" value="LysR_HTH_N"/>
</dbReference>